<organism evidence="2 3">
    <name type="scientific">Paraclostridium sordellii</name>
    <name type="common">Clostridium sordellii</name>
    <dbReference type="NCBI Taxonomy" id="1505"/>
    <lineage>
        <taxon>Bacteria</taxon>
        <taxon>Bacillati</taxon>
        <taxon>Bacillota</taxon>
        <taxon>Clostridia</taxon>
        <taxon>Peptostreptococcales</taxon>
        <taxon>Peptostreptococcaceae</taxon>
        <taxon>Paraclostridium</taxon>
    </lineage>
</organism>
<dbReference type="InterPro" id="IPR024529">
    <property type="entry name" value="ECF_trnsprt_substrate-spec"/>
</dbReference>
<dbReference type="GO" id="GO:0022857">
    <property type="term" value="F:transmembrane transporter activity"/>
    <property type="evidence" value="ECO:0007669"/>
    <property type="project" value="InterPro"/>
</dbReference>
<sequence length="197" mass="20770">MKTQVGVSKKINVRQMAVIGMLSAISIMLSMTPLGFIPIGPVNATIMHIPVIIGAIIEGPIVGGIIGLIFGLTSFMRAITMPSPTNFMFMNPIVSILPRVLMGVSTYYIYKIVFKTTKNISISGMCSGFLGSIINTFVVLGMVYLLYAQRYVEAIGGDTSTAGAVILGIAATNGIPEAIVGALVVSGVVIILKKSKK</sequence>
<gene>
    <name evidence="2" type="primary">panT</name>
    <name evidence="2" type="ORF">R28058_30421</name>
</gene>
<evidence type="ECO:0000313" key="3">
    <source>
        <dbReference type="Proteomes" id="UP000049127"/>
    </source>
</evidence>
<dbReference type="Gene3D" id="1.10.1760.20">
    <property type="match status" value="1"/>
</dbReference>
<proteinExistence type="predicted"/>
<evidence type="ECO:0000313" key="2">
    <source>
        <dbReference type="EMBL" id="CEQ05325.1"/>
    </source>
</evidence>
<feature type="transmembrane region" description="Helical" evidence="1">
    <location>
        <begin position="16"/>
        <end position="39"/>
    </location>
</feature>
<feature type="transmembrane region" description="Helical" evidence="1">
    <location>
        <begin position="51"/>
        <end position="75"/>
    </location>
</feature>
<accession>A0A0C7GEE7</accession>
<keyword evidence="1" id="KW-0472">Membrane</keyword>
<reference evidence="2 3" key="1">
    <citation type="submission" date="2015-01" db="EMBL/GenBank/DDBJ databases">
        <authorList>
            <person name="Aslett A.Martin."/>
            <person name="De Silva Nishadi"/>
        </authorList>
    </citation>
    <scope>NUCLEOTIDE SEQUENCE [LARGE SCALE GENOMIC DNA]</scope>
    <source>
        <strain evidence="2 3">R28058</strain>
    </source>
</reference>
<dbReference type="EMBL" id="CEKZ01000025">
    <property type="protein sequence ID" value="CEQ05325.1"/>
    <property type="molecule type" value="Genomic_DNA"/>
</dbReference>
<feature type="transmembrane region" description="Helical" evidence="1">
    <location>
        <begin position="166"/>
        <end position="192"/>
    </location>
</feature>
<keyword evidence="1" id="KW-1133">Transmembrane helix</keyword>
<dbReference type="RefSeq" id="WP_055343155.1">
    <property type="nucleotide sequence ID" value="NZ_CDNI01000025.1"/>
</dbReference>
<dbReference type="Proteomes" id="UP000049127">
    <property type="component" value="Unassembled WGS sequence"/>
</dbReference>
<name>A0A0C7GEE7_PARSO</name>
<feature type="transmembrane region" description="Helical" evidence="1">
    <location>
        <begin position="122"/>
        <end position="146"/>
    </location>
</feature>
<dbReference type="AlphaFoldDB" id="A0A0C7GEE7"/>
<protein>
    <submittedName>
        <fullName evidence="2">Membrane protein</fullName>
    </submittedName>
</protein>
<feature type="transmembrane region" description="Helical" evidence="1">
    <location>
        <begin position="87"/>
        <end position="110"/>
    </location>
</feature>
<evidence type="ECO:0000256" key="1">
    <source>
        <dbReference type="SAM" id="Phobius"/>
    </source>
</evidence>
<dbReference type="Pfam" id="PF12822">
    <property type="entry name" value="ECF_trnsprt"/>
    <property type="match status" value="1"/>
</dbReference>
<keyword evidence="1" id="KW-0812">Transmembrane</keyword>